<feature type="transmembrane region" description="Helical" evidence="1">
    <location>
        <begin position="68"/>
        <end position="89"/>
    </location>
</feature>
<reference evidence="2" key="1">
    <citation type="journal article" date="2020" name="Nature">
        <title>Giant virus diversity and host interactions through global metagenomics.</title>
        <authorList>
            <person name="Schulz F."/>
            <person name="Roux S."/>
            <person name="Paez-Espino D."/>
            <person name="Jungbluth S."/>
            <person name="Walsh D.A."/>
            <person name="Denef V.J."/>
            <person name="McMahon K.D."/>
            <person name="Konstantinidis K.T."/>
            <person name="Eloe-Fadrosh E.A."/>
            <person name="Kyrpides N.C."/>
            <person name="Woyke T."/>
        </authorList>
    </citation>
    <scope>NUCLEOTIDE SEQUENCE</scope>
    <source>
        <strain evidence="2">GVMAG-M-3300023174-129</strain>
    </source>
</reference>
<keyword evidence="1" id="KW-1133">Transmembrane helix</keyword>
<protein>
    <submittedName>
        <fullName evidence="2">Uncharacterized protein</fullName>
    </submittedName>
</protein>
<dbReference type="EMBL" id="MN739542">
    <property type="protein sequence ID" value="QHT12195.1"/>
    <property type="molecule type" value="Genomic_DNA"/>
</dbReference>
<evidence type="ECO:0000313" key="2">
    <source>
        <dbReference type="EMBL" id="QHT12195.1"/>
    </source>
</evidence>
<keyword evidence="1" id="KW-0812">Transmembrane</keyword>
<keyword evidence="1" id="KW-0472">Membrane</keyword>
<sequence length="99" mass="11611">MFFLSYLGYAVANKQKESFANEDSSTGLTIFWIFLIVYLILAFIWSYGAAKLSWGYNYYTGNGWGTSFTFSFLAFMFSEVYYPFYAFFLNPIYNIKKSK</sequence>
<dbReference type="AlphaFoldDB" id="A0A6C0D978"/>
<evidence type="ECO:0000256" key="1">
    <source>
        <dbReference type="SAM" id="Phobius"/>
    </source>
</evidence>
<organism evidence="2">
    <name type="scientific">viral metagenome</name>
    <dbReference type="NCBI Taxonomy" id="1070528"/>
    <lineage>
        <taxon>unclassified sequences</taxon>
        <taxon>metagenomes</taxon>
        <taxon>organismal metagenomes</taxon>
    </lineage>
</organism>
<feature type="transmembrane region" description="Helical" evidence="1">
    <location>
        <begin position="28"/>
        <end position="48"/>
    </location>
</feature>
<proteinExistence type="predicted"/>
<name>A0A6C0D978_9ZZZZ</name>
<accession>A0A6C0D978</accession>